<dbReference type="InterPro" id="IPR004107">
    <property type="entry name" value="Integrase_SAM-like_N"/>
</dbReference>
<dbReference type="GO" id="GO:0015074">
    <property type="term" value="P:DNA integration"/>
    <property type="evidence" value="ECO:0007669"/>
    <property type="project" value="UniProtKB-KW"/>
</dbReference>
<comment type="caution">
    <text evidence="8">The sequence shown here is derived from an EMBL/GenBank/DDBJ whole genome shotgun (WGS) entry which is preliminary data.</text>
</comment>
<feature type="domain" description="Core-binding (CB)" evidence="7">
    <location>
        <begin position="22"/>
        <end position="102"/>
    </location>
</feature>
<feature type="domain" description="Tyr recombinase" evidence="6">
    <location>
        <begin position="125"/>
        <end position="319"/>
    </location>
</feature>
<protein>
    <submittedName>
        <fullName evidence="8">Tyrosine-type recombinase/integrase</fullName>
    </submittedName>
</protein>
<dbReference type="InterPro" id="IPR044068">
    <property type="entry name" value="CB"/>
</dbReference>
<dbReference type="GO" id="GO:0006310">
    <property type="term" value="P:DNA recombination"/>
    <property type="evidence" value="ECO:0007669"/>
    <property type="project" value="UniProtKB-KW"/>
</dbReference>
<accession>A0A5M8I7Z6</accession>
<dbReference type="PANTHER" id="PTHR30349">
    <property type="entry name" value="PHAGE INTEGRASE-RELATED"/>
    <property type="match status" value="1"/>
</dbReference>
<reference evidence="8" key="1">
    <citation type="submission" date="2019-07" db="EMBL/GenBank/DDBJ databases">
        <title>Draft genome Sequence of Chlorobium phaeovibrioides sp. strain PhvTcv-s14, from the Phylum Chlorobi.</title>
        <authorList>
            <person name="Babenko V."/>
            <person name="Boldyreva D."/>
            <person name="Kanygina A."/>
            <person name="Selezneva O."/>
            <person name="Akopiyan T."/>
            <person name="Lunina O."/>
        </authorList>
    </citation>
    <scope>NUCLEOTIDE SEQUENCE [LARGE SCALE GENOMIC DNA]</scope>
    <source>
        <strain evidence="8">GrTcv12</strain>
        <plasmid evidence="8">pl2</plasmid>
    </source>
</reference>
<sequence length="322" mass="36767">MTDTLPALERRMLSAPEFHALMAMPPELEWFANIRSEKTRRAYRNDLREFTRFLGIVQPEELRMVTRAHLLAWRTNLEERTLAPATIRRKLASISSLFDYLCEQNAVLHNPVLGVKRPAANNNEGTTPALGDSQARMLLDAPPTNTLKGKRDRAILATLLYHGLRREELCRLLVRDLQQRSGVTHLHVQGKREKTRYLPLHPMAQRLIEEYLIAAGHRYDQKSPLFRPVKNNTSGTLLKPLDPQAVYSCIIQKYGRETGISAMVHGFCVHSLRATAATNALENGADISKVQEWLGHANVSTTRLYDRRKSRPEESPTFRVKY</sequence>
<name>A0A5M8I7Z6_CHLPH</name>
<evidence type="ECO:0000259" key="7">
    <source>
        <dbReference type="PROSITE" id="PS51900"/>
    </source>
</evidence>
<keyword evidence="4" id="KW-0233">DNA recombination</keyword>
<dbReference type="RefSeq" id="WP_151418972.1">
    <property type="nucleotide sequence ID" value="NZ_CM018434.1"/>
</dbReference>
<evidence type="ECO:0000256" key="2">
    <source>
        <dbReference type="ARBA" id="ARBA00022908"/>
    </source>
</evidence>
<evidence type="ECO:0000256" key="3">
    <source>
        <dbReference type="ARBA" id="ARBA00023125"/>
    </source>
</evidence>
<keyword evidence="8" id="KW-0614">Plasmid</keyword>
<dbReference type="Proteomes" id="UP000327458">
    <property type="component" value="Plasmid pl2"/>
</dbReference>
<proteinExistence type="inferred from homology"/>
<dbReference type="AlphaFoldDB" id="A0A5M8I7Z6"/>
<dbReference type="PANTHER" id="PTHR30349:SF41">
    <property type="entry name" value="INTEGRASE_RECOMBINASE PROTEIN MJ0367-RELATED"/>
    <property type="match status" value="1"/>
</dbReference>
<evidence type="ECO:0000256" key="5">
    <source>
        <dbReference type="PROSITE-ProRule" id="PRU01248"/>
    </source>
</evidence>
<dbReference type="InterPro" id="IPR002104">
    <property type="entry name" value="Integrase_catalytic"/>
</dbReference>
<evidence type="ECO:0000313" key="10">
    <source>
        <dbReference type="Proteomes" id="UP000489351"/>
    </source>
</evidence>
<dbReference type="PROSITE" id="PS51898">
    <property type="entry name" value="TYR_RECOMBINASE"/>
    <property type="match status" value="1"/>
</dbReference>
<comment type="similarity">
    <text evidence="1">Belongs to the 'phage' integrase family.</text>
</comment>
<dbReference type="InterPro" id="IPR010998">
    <property type="entry name" value="Integrase_recombinase_N"/>
</dbReference>
<dbReference type="Gene3D" id="1.10.443.10">
    <property type="entry name" value="Intergrase catalytic core"/>
    <property type="match status" value="1"/>
</dbReference>
<gene>
    <name evidence="8" type="ORF">FP507_10920</name>
    <name evidence="9" type="ORF">GJ685_07945</name>
</gene>
<dbReference type="Gene3D" id="1.10.150.130">
    <property type="match status" value="1"/>
</dbReference>
<dbReference type="Pfam" id="PF02899">
    <property type="entry name" value="Phage_int_SAM_1"/>
    <property type="match status" value="1"/>
</dbReference>
<geneLocation type="plasmid" evidence="8">
    <name>pl2</name>
</geneLocation>
<dbReference type="EMBL" id="VMRG01000004">
    <property type="protein sequence ID" value="KAA6230375.1"/>
    <property type="molecule type" value="Genomic_DNA"/>
</dbReference>
<evidence type="ECO:0000256" key="4">
    <source>
        <dbReference type="ARBA" id="ARBA00023172"/>
    </source>
</evidence>
<dbReference type="Proteomes" id="UP000489351">
    <property type="component" value="Unassembled WGS sequence"/>
</dbReference>
<dbReference type="InterPro" id="IPR013762">
    <property type="entry name" value="Integrase-like_cat_sf"/>
</dbReference>
<dbReference type="InterPro" id="IPR011010">
    <property type="entry name" value="DNA_brk_join_enz"/>
</dbReference>
<keyword evidence="2" id="KW-0229">DNA integration</keyword>
<evidence type="ECO:0000256" key="1">
    <source>
        <dbReference type="ARBA" id="ARBA00008857"/>
    </source>
</evidence>
<keyword evidence="10" id="KW-1185">Reference proteome</keyword>
<organism evidence="8">
    <name type="scientific">Chlorobium phaeovibrioides</name>
    <dbReference type="NCBI Taxonomy" id="1094"/>
    <lineage>
        <taxon>Bacteria</taxon>
        <taxon>Pseudomonadati</taxon>
        <taxon>Chlorobiota</taxon>
        <taxon>Chlorobiia</taxon>
        <taxon>Chlorobiales</taxon>
        <taxon>Chlorobiaceae</taxon>
        <taxon>Chlorobium/Pelodictyon group</taxon>
        <taxon>Chlorobium</taxon>
    </lineage>
</organism>
<dbReference type="PROSITE" id="PS51900">
    <property type="entry name" value="CB"/>
    <property type="match status" value="1"/>
</dbReference>
<evidence type="ECO:0000313" key="8">
    <source>
        <dbReference type="EMBL" id="KAA6230375.1"/>
    </source>
</evidence>
<evidence type="ECO:0000259" key="6">
    <source>
        <dbReference type="PROSITE" id="PS51898"/>
    </source>
</evidence>
<dbReference type="Pfam" id="PF00589">
    <property type="entry name" value="Phage_integrase"/>
    <property type="match status" value="1"/>
</dbReference>
<dbReference type="InterPro" id="IPR050090">
    <property type="entry name" value="Tyrosine_recombinase_XerCD"/>
</dbReference>
<reference evidence="9 10" key="2">
    <citation type="submission" date="2019-11" db="EMBL/GenBank/DDBJ databases">
        <title>Green- and brown-colored morphotypes of Chlorobia in the stratified aquatic ecosystems of Kandalaksha Gulf (White Sea): A model for study of the accessory genome evolution.</title>
        <authorList>
            <person name="Grouzdev D.S."/>
        </authorList>
    </citation>
    <scope>NUCLEOTIDE SEQUENCE [LARGE SCALE GENOMIC DNA]</scope>
    <source>
        <strain evidence="9 10">ZM</strain>
    </source>
</reference>
<dbReference type="EMBL" id="WUBZ01000029">
    <property type="protein sequence ID" value="MWV54985.1"/>
    <property type="molecule type" value="Genomic_DNA"/>
</dbReference>
<dbReference type="GO" id="GO:0003677">
    <property type="term" value="F:DNA binding"/>
    <property type="evidence" value="ECO:0007669"/>
    <property type="project" value="UniProtKB-UniRule"/>
</dbReference>
<keyword evidence="3 5" id="KW-0238">DNA-binding</keyword>
<dbReference type="SUPFAM" id="SSF56349">
    <property type="entry name" value="DNA breaking-rejoining enzymes"/>
    <property type="match status" value="1"/>
</dbReference>
<evidence type="ECO:0000313" key="9">
    <source>
        <dbReference type="EMBL" id="MWV54985.1"/>
    </source>
</evidence>